<reference evidence="4" key="1">
    <citation type="submission" date="2007-10" db="EMBL/GenBank/DDBJ databases">
        <title>Complete sequence of chromosome of Desulforudis audaxviator MP104C.</title>
        <authorList>
            <person name="Copeland A."/>
            <person name="Lucas S."/>
            <person name="Lapidus A."/>
            <person name="Barry K."/>
            <person name="Glavina del Rio T."/>
            <person name="Dalin E."/>
            <person name="Tice H."/>
            <person name="Bruce D."/>
            <person name="Pitluck S."/>
            <person name="Lowry S.R."/>
            <person name="Larimer F."/>
            <person name="Land M.L."/>
            <person name="Hauser L."/>
            <person name="Kyrpides N."/>
            <person name="Ivanova N.N."/>
            <person name="Richardson P."/>
        </authorList>
    </citation>
    <scope>NUCLEOTIDE SEQUENCE [LARGE SCALE GENOMIC DNA]</scope>
    <source>
        <strain evidence="4">MP104C</strain>
    </source>
</reference>
<dbReference type="InterPro" id="IPR052216">
    <property type="entry name" value="CRISPR_Csm3_endoribonuclease"/>
</dbReference>
<reference evidence="3 4" key="2">
    <citation type="journal article" date="2008" name="Science">
        <title>Environmental genomics reveals a single-species ecosystem deep within Earth.</title>
        <authorList>
            <person name="Chivian D."/>
            <person name="Brodie E.L."/>
            <person name="Alm E.J."/>
            <person name="Culley D.E."/>
            <person name="Dehal P.S."/>
            <person name="Desantis T.Z."/>
            <person name="Gihring T.M."/>
            <person name="Lapidus A."/>
            <person name="Lin L.H."/>
            <person name="Lowry S.R."/>
            <person name="Moser D.P."/>
            <person name="Richardson P.M."/>
            <person name="Southam G."/>
            <person name="Wanger G."/>
            <person name="Pratt L.M."/>
            <person name="Andersen G.L."/>
            <person name="Hazen T.C."/>
            <person name="Brockman F.J."/>
            <person name="Arkin A.P."/>
            <person name="Onstott T.C."/>
        </authorList>
    </citation>
    <scope>NUCLEOTIDE SEQUENCE [LARGE SCALE GENOMIC DNA]</scope>
    <source>
        <strain evidence="3 4">MP104C</strain>
    </source>
</reference>
<keyword evidence="4" id="KW-1185">Reference proteome</keyword>
<dbReference type="Proteomes" id="UP000008544">
    <property type="component" value="Chromosome"/>
</dbReference>
<dbReference type="GO" id="GO:0051607">
    <property type="term" value="P:defense response to virus"/>
    <property type="evidence" value="ECO:0007669"/>
    <property type="project" value="UniProtKB-KW"/>
</dbReference>
<dbReference type="EMBL" id="CP000860">
    <property type="protein sequence ID" value="ACA60296.1"/>
    <property type="molecule type" value="Genomic_DNA"/>
</dbReference>
<sequence>MHSRFYNEAVFTLTVSPRTPLLIKAGGEGAAAMDPTVPDMNFVRTRRPDGREVLFIPGASFRGVLRAHAERLLRSVRPQAACDPLAHRKKRETYDLEKACTFDDKSSGPEAYRGACHACRLFGATGLASRVRVSDFYPEGALATDTRYGVAIDRVTGAVAHGPFELEIVTEGSFAGELTLRNFTLGQFGLLGAALLDVADGLVPLGFGKSRGLGRVAVEITRLAVRTLRDPESHILGVGALCDEAARRAFAVPGADRERLLVAGAHTSRARGLFVLEAAGETARRWLEAAAPRWVGELA</sequence>
<dbReference type="RefSeq" id="WP_012302875.1">
    <property type="nucleotide sequence ID" value="NC_010424.1"/>
</dbReference>
<dbReference type="KEGG" id="dau:Daud_1800"/>
<proteinExistence type="predicted"/>
<dbReference type="eggNOG" id="COG1337">
    <property type="taxonomic scope" value="Bacteria"/>
</dbReference>
<dbReference type="InterPro" id="IPR005537">
    <property type="entry name" value="RAMP_III_fam"/>
</dbReference>
<dbReference type="AlphaFoldDB" id="B1I5N1"/>
<dbReference type="PANTHER" id="PTHR35579">
    <property type="entry name" value="CRISPR SYSTEM CMS ENDORIBONUCLEASE CSM3"/>
    <property type="match status" value="1"/>
</dbReference>
<protein>
    <recommendedName>
        <fullName evidence="2">CRISPR type III-associated protein domain-containing protein</fullName>
    </recommendedName>
</protein>
<dbReference type="PANTHER" id="PTHR35579:SF3">
    <property type="entry name" value="CRISPR SYSTEM CMS ENDORIBONUCLEASE CSM3"/>
    <property type="match status" value="1"/>
</dbReference>
<gene>
    <name evidence="3" type="ordered locus">Daud_1800</name>
</gene>
<evidence type="ECO:0000259" key="2">
    <source>
        <dbReference type="Pfam" id="PF03787"/>
    </source>
</evidence>
<dbReference type="HOGENOM" id="CLU_076566_0_0_9"/>
<name>B1I5N1_DESAP</name>
<dbReference type="OrthoDB" id="5242922at2"/>
<accession>B1I5N1</accession>
<feature type="domain" description="CRISPR type III-associated protein" evidence="2">
    <location>
        <begin position="18"/>
        <end position="216"/>
    </location>
</feature>
<organism evidence="3 4">
    <name type="scientific">Desulforudis audaxviator (strain MP104C)</name>
    <dbReference type="NCBI Taxonomy" id="477974"/>
    <lineage>
        <taxon>Bacteria</taxon>
        <taxon>Bacillati</taxon>
        <taxon>Bacillota</taxon>
        <taxon>Clostridia</taxon>
        <taxon>Thermoanaerobacterales</taxon>
        <taxon>Candidatus Desulforudaceae</taxon>
        <taxon>Candidatus Desulforudis</taxon>
    </lineage>
</organism>
<evidence type="ECO:0000313" key="4">
    <source>
        <dbReference type="Proteomes" id="UP000008544"/>
    </source>
</evidence>
<evidence type="ECO:0000256" key="1">
    <source>
        <dbReference type="ARBA" id="ARBA00023118"/>
    </source>
</evidence>
<evidence type="ECO:0000313" key="3">
    <source>
        <dbReference type="EMBL" id="ACA60296.1"/>
    </source>
</evidence>
<keyword evidence="1" id="KW-0051">Antiviral defense</keyword>
<dbReference type="Pfam" id="PF03787">
    <property type="entry name" value="RAMPs"/>
    <property type="match status" value="1"/>
</dbReference>
<dbReference type="STRING" id="477974.Daud_1800"/>